<keyword evidence="3" id="KW-1185">Reference proteome</keyword>
<comment type="caution">
    <text evidence="2">The sequence shown here is derived from an EMBL/GenBank/DDBJ whole genome shotgun (WGS) entry which is preliminary data.</text>
</comment>
<organism evidence="2 3">
    <name type="scientific">Mugilogobius chulae</name>
    <name type="common">yellowstripe goby</name>
    <dbReference type="NCBI Taxonomy" id="88201"/>
    <lineage>
        <taxon>Eukaryota</taxon>
        <taxon>Metazoa</taxon>
        <taxon>Chordata</taxon>
        <taxon>Craniata</taxon>
        <taxon>Vertebrata</taxon>
        <taxon>Euteleostomi</taxon>
        <taxon>Actinopterygii</taxon>
        <taxon>Neopterygii</taxon>
        <taxon>Teleostei</taxon>
        <taxon>Neoteleostei</taxon>
        <taxon>Acanthomorphata</taxon>
        <taxon>Gobiaria</taxon>
        <taxon>Gobiiformes</taxon>
        <taxon>Gobioidei</taxon>
        <taxon>Gobiidae</taxon>
        <taxon>Gobionellinae</taxon>
        <taxon>Mugilogobius</taxon>
    </lineage>
</organism>
<reference evidence="3" key="1">
    <citation type="submission" date="2024-04" db="EMBL/GenBank/DDBJ databases">
        <title>Salinicola lusitanus LLJ914,a marine bacterium isolated from the Okinawa Trough.</title>
        <authorList>
            <person name="Li J."/>
        </authorList>
    </citation>
    <scope>NUCLEOTIDE SEQUENCE [LARGE SCALE GENOMIC DNA]</scope>
</reference>
<accession>A0AAW0PD35</accession>
<dbReference type="Proteomes" id="UP001460270">
    <property type="component" value="Unassembled WGS sequence"/>
</dbReference>
<gene>
    <name evidence="2" type="ORF">WMY93_007468</name>
</gene>
<evidence type="ECO:0000256" key="1">
    <source>
        <dbReference type="SAM" id="MobiDB-lite"/>
    </source>
</evidence>
<name>A0AAW0PD35_9GOBI</name>
<sequence length="106" mass="12372">METTITRQDHGQRHKLRVTGLRKESTTSLRTAARGTESFYPEPEEQESEKCRRQESCLRTKHNLANIAKIRELSKDQDKLSTMSKTRELSKNQEQPLHHVQDQITV</sequence>
<dbReference type="AlphaFoldDB" id="A0AAW0PD35"/>
<proteinExistence type="predicted"/>
<feature type="region of interest" description="Disordered" evidence="1">
    <location>
        <begin position="1"/>
        <end position="53"/>
    </location>
</feature>
<evidence type="ECO:0000313" key="2">
    <source>
        <dbReference type="EMBL" id="KAK7925158.1"/>
    </source>
</evidence>
<protein>
    <submittedName>
        <fullName evidence="2">Uncharacterized protein</fullName>
    </submittedName>
</protein>
<dbReference type="EMBL" id="JBBPFD010000005">
    <property type="protein sequence ID" value="KAK7925158.1"/>
    <property type="molecule type" value="Genomic_DNA"/>
</dbReference>
<feature type="region of interest" description="Disordered" evidence="1">
    <location>
        <begin position="75"/>
        <end position="106"/>
    </location>
</feature>
<evidence type="ECO:0000313" key="3">
    <source>
        <dbReference type="Proteomes" id="UP001460270"/>
    </source>
</evidence>